<evidence type="ECO:0000313" key="1">
    <source>
        <dbReference type="EMBL" id="CDR34779.1"/>
    </source>
</evidence>
<sequence length="178" mass="20730">MNSINNESSLSSKFFDEIKPNLKIYDENSLKNYLKCNGVSEKLERDLLELIEKTPQEVIGEKWQNYVIFKDSKVAAAMSYSADQERYGNWMHHSVRIAASGFMEKEWTFKEILEFLCFARHYIGSDYSYGVSRKTSMETSFLGNSPYVAIYEFYKSYLPDGATCKEKKFSIRSQNSFI</sequence>
<accession>A0A090E290</accession>
<dbReference type="RefSeq" id="WP_041018310.1">
    <property type="nucleotide sequence ID" value="NZ_CCEJ010000009.1"/>
</dbReference>
<reference evidence="1" key="2">
    <citation type="submission" date="2014-09" db="EMBL/GenBank/DDBJ databases">
        <title>Criblamydia sequanensis harbors a mega-plasmid encoding arsenite resistance.</title>
        <authorList>
            <person name="Bertelli C."/>
            <person name="Goesmann A."/>
            <person name="Greub G."/>
        </authorList>
    </citation>
    <scope>NUCLEOTIDE SEQUENCE [LARGE SCALE GENOMIC DNA]</scope>
    <source>
        <strain evidence="1">CRIB-18</strain>
    </source>
</reference>
<dbReference type="AlphaFoldDB" id="A0A090E290"/>
<name>A0A090E290_9BACT</name>
<keyword evidence="2" id="KW-1185">Reference proteome</keyword>
<comment type="caution">
    <text evidence="1">The sequence shown here is derived from an EMBL/GenBank/DDBJ whole genome shotgun (WGS) entry which is preliminary data.</text>
</comment>
<dbReference type="Proteomes" id="UP000031552">
    <property type="component" value="Unassembled WGS sequence"/>
</dbReference>
<gene>
    <name evidence="1" type="ORF">CSEC_1972</name>
</gene>
<proteinExistence type="predicted"/>
<dbReference type="EMBL" id="CCEJ010000009">
    <property type="protein sequence ID" value="CDR34779.1"/>
    <property type="molecule type" value="Genomic_DNA"/>
</dbReference>
<evidence type="ECO:0000313" key="2">
    <source>
        <dbReference type="Proteomes" id="UP000031552"/>
    </source>
</evidence>
<reference evidence="1" key="1">
    <citation type="submission" date="2013-12" db="EMBL/GenBank/DDBJ databases">
        <authorList>
            <person name="Linke B."/>
        </authorList>
    </citation>
    <scope>NUCLEOTIDE SEQUENCE [LARGE SCALE GENOMIC DNA]</scope>
    <source>
        <strain evidence="1">CRIB-18</strain>
    </source>
</reference>
<dbReference type="STRING" id="1437425.CSEC_1972"/>
<organism evidence="1 2">
    <name type="scientific">Candidatus Criblamydia sequanensis CRIB-18</name>
    <dbReference type="NCBI Taxonomy" id="1437425"/>
    <lineage>
        <taxon>Bacteria</taxon>
        <taxon>Pseudomonadati</taxon>
        <taxon>Chlamydiota</taxon>
        <taxon>Chlamydiia</taxon>
        <taxon>Parachlamydiales</taxon>
        <taxon>Candidatus Criblamydiaceae</taxon>
        <taxon>Candidatus Criblamydia</taxon>
    </lineage>
</organism>
<protein>
    <submittedName>
        <fullName evidence="1">Uncharacterized protein</fullName>
    </submittedName>
</protein>